<protein>
    <submittedName>
        <fullName evidence="1">7517_t:CDS:1</fullName>
    </submittedName>
</protein>
<dbReference type="EMBL" id="CAJVPU010010256">
    <property type="protein sequence ID" value="CAG8603917.1"/>
    <property type="molecule type" value="Genomic_DNA"/>
</dbReference>
<evidence type="ECO:0000313" key="2">
    <source>
        <dbReference type="Proteomes" id="UP000789702"/>
    </source>
</evidence>
<comment type="caution">
    <text evidence="1">The sequence shown here is derived from an EMBL/GenBank/DDBJ whole genome shotgun (WGS) entry which is preliminary data.</text>
</comment>
<proteinExistence type="predicted"/>
<evidence type="ECO:0000313" key="1">
    <source>
        <dbReference type="EMBL" id="CAG8603917.1"/>
    </source>
</evidence>
<keyword evidence="2" id="KW-1185">Reference proteome</keyword>
<gene>
    <name evidence="1" type="ORF">DHETER_LOCUS7362</name>
</gene>
<name>A0ACA9MRG6_9GLOM</name>
<sequence>MHTVVFDPTDDVSTILSHAEHQKTMLTFRNSTNCVDNKISLPEFMKIPDQNLNSLINAIFPDISKIGIYAEHINQEILNMFPEDQHTYFSADEAVIEEGADYNTIYPTEFLNTLKPNGMPPLKLNLKIGCPIILLRNIAPGEGLCNRQSVKYVGPNLQKSVFTHGQLYVALMRSTSLCSIKVLFPQENIDTTTTNIVYPGALMSNTHEHNQL</sequence>
<accession>A0ACA9MRG6</accession>
<organism evidence="1 2">
    <name type="scientific">Dentiscutata heterogama</name>
    <dbReference type="NCBI Taxonomy" id="1316150"/>
    <lineage>
        <taxon>Eukaryota</taxon>
        <taxon>Fungi</taxon>
        <taxon>Fungi incertae sedis</taxon>
        <taxon>Mucoromycota</taxon>
        <taxon>Glomeromycotina</taxon>
        <taxon>Glomeromycetes</taxon>
        <taxon>Diversisporales</taxon>
        <taxon>Gigasporaceae</taxon>
        <taxon>Dentiscutata</taxon>
    </lineage>
</organism>
<reference evidence="1" key="1">
    <citation type="submission" date="2021-06" db="EMBL/GenBank/DDBJ databases">
        <authorList>
            <person name="Kallberg Y."/>
            <person name="Tangrot J."/>
            <person name="Rosling A."/>
        </authorList>
    </citation>
    <scope>NUCLEOTIDE SEQUENCE</scope>
    <source>
        <strain evidence="1">IL203A</strain>
    </source>
</reference>
<dbReference type="Proteomes" id="UP000789702">
    <property type="component" value="Unassembled WGS sequence"/>
</dbReference>